<dbReference type="PROSITE" id="PS50262">
    <property type="entry name" value="G_PROTEIN_RECEP_F1_2"/>
    <property type="match status" value="1"/>
</dbReference>
<feature type="transmembrane region" description="Helical" evidence="6">
    <location>
        <begin position="131"/>
        <end position="151"/>
    </location>
</feature>
<evidence type="ECO:0000259" key="7">
    <source>
        <dbReference type="PROSITE" id="PS50262"/>
    </source>
</evidence>
<feature type="transmembrane region" description="Helical" evidence="6">
    <location>
        <begin position="186"/>
        <end position="209"/>
    </location>
</feature>
<evidence type="ECO:0000256" key="4">
    <source>
        <dbReference type="ARBA" id="ARBA00023136"/>
    </source>
</evidence>
<comment type="subcellular location">
    <subcellularLocation>
        <location evidence="1">Membrane</location>
    </subcellularLocation>
</comment>
<keyword evidence="9" id="KW-1185">Reference proteome</keyword>
<feature type="transmembrane region" description="Helical" evidence="6">
    <location>
        <begin position="87"/>
        <end position="111"/>
    </location>
</feature>
<dbReference type="InterPro" id="IPR017452">
    <property type="entry name" value="GPCR_Rhodpsn_7TM"/>
</dbReference>
<dbReference type="Gene3D" id="1.20.1070.10">
    <property type="entry name" value="Rhodopsin 7-helix transmembrane proteins"/>
    <property type="match status" value="1"/>
</dbReference>
<feature type="domain" description="G-protein coupled receptors family 1 profile" evidence="7">
    <location>
        <begin position="1"/>
        <end position="238"/>
    </location>
</feature>
<keyword evidence="4 6" id="KW-0472">Membrane</keyword>
<evidence type="ECO:0000256" key="1">
    <source>
        <dbReference type="ARBA" id="ARBA00004370"/>
    </source>
</evidence>
<comment type="similarity">
    <text evidence="5">Belongs to the G-protein coupled receptor 1 family.</text>
</comment>
<keyword evidence="5" id="KW-0807">Transducer</keyword>
<dbReference type="PROSITE" id="PS00237">
    <property type="entry name" value="G_PROTEIN_RECEP_F1_1"/>
    <property type="match status" value="1"/>
</dbReference>
<keyword evidence="5" id="KW-0297">G-protein coupled receptor</keyword>
<gene>
    <name evidence="8" type="ORF">PLOB_00035450</name>
</gene>
<protein>
    <recommendedName>
        <fullName evidence="7">G-protein coupled receptors family 1 profile domain-containing protein</fullName>
    </recommendedName>
</protein>
<dbReference type="PANTHER" id="PTHR45698">
    <property type="entry name" value="TRACE AMINE-ASSOCIATED RECEPTOR 19N-RELATED"/>
    <property type="match status" value="1"/>
</dbReference>
<feature type="transmembrane region" description="Helical" evidence="6">
    <location>
        <begin position="221"/>
        <end position="241"/>
    </location>
</feature>
<evidence type="ECO:0000256" key="3">
    <source>
        <dbReference type="ARBA" id="ARBA00022989"/>
    </source>
</evidence>
<evidence type="ECO:0000313" key="9">
    <source>
        <dbReference type="Proteomes" id="UP001159405"/>
    </source>
</evidence>
<name>A0ABN8MWB3_9CNID</name>
<dbReference type="EMBL" id="CALNXK010000005">
    <property type="protein sequence ID" value="CAH3037231.1"/>
    <property type="molecule type" value="Genomic_DNA"/>
</dbReference>
<accession>A0ABN8MWB3</accession>
<dbReference type="Proteomes" id="UP001159405">
    <property type="component" value="Unassembled WGS sequence"/>
</dbReference>
<evidence type="ECO:0000256" key="5">
    <source>
        <dbReference type="RuleBase" id="RU000688"/>
    </source>
</evidence>
<feature type="transmembrane region" description="Helical" evidence="6">
    <location>
        <begin position="7"/>
        <end position="29"/>
    </location>
</feature>
<dbReference type="CDD" id="cd00637">
    <property type="entry name" value="7tm_classA_rhodopsin-like"/>
    <property type="match status" value="1"/>
</dbReference>
<evidence type="ECO:0000256" key="6">
    <source>
        <dbReference type="SAM" id="Phobius"/>
    </source>
</evidence>
<reference evidence="8 9" key="1">
    <citation type="submission" date="2022-05" db="EMBL/GenBank/DDBJ databases">
        <authorList>
            <consortium name="Genoscope - CEA"/>
            <person name="William W."/>
        </authorList>
    </citation>
    <scope>NUCLEOTIDE SEQUENCE [LARGE SCALE GENOMIC DNA]</scope>
</reference>
<keyword evidence="2 5" id="KW-0812">Transmembrane</keyword>
<keyword evidence="3 6" id="KW-1133">Transmembrane helix</keyword>
<dbReference type="PANTHER" id="PTHR45698:SF1">
    <property type="entry name" value="TRACE AMINE-ASSOCIATED RECEPTOR 13C-LIKE"/>
    <property type="match status" value="1"/>
</dbReference>
<dbReference type="PRINTS" id="PR00237">
    <property type="entry name" value="GPCRRHODOPSN"/>
</dbReference>
<proteinExistence type="inferred from homology"/>
<evidence type="ECO:0000256" key="2">
    <source>
        <dbReference type="ARBA" id="ARBA00022692"/>
    </source>
</evidence>
<dbReference type="InterPro" id="IPR000276">
    <property type="entry name" value="GPCR_Rhodpsn"/>
</dbReference>
<feature type="transmembrane region" description="Helical" evidence="6">
    <location>
        <begin position="49"/>
        <end position="66"/>
    </location>
</feature>
<keyword evidence="5" id="KW-0675">Receptor</keyword>
<dbReference type="SUPFAM" id="SSF81321">
    <property type="entry name" value="Family A G protein-coupled receptor-like"/>
    <property type="match status" value="1"/>
</dbReference>
<dbReference type="Pfam" id="PF00001">
    <property type="entry name" value="7tm_1"/>
    <property type="match status" value="1"/>
</dbReference>
<comment type="caution">
    <text evidence="8">The sequence shown here is derived from an EMBL/GenBank/DDBJ whole genome shotgun (WGS) entry which is preliminary data.</text>
</comment>
<evidence type="ECO:0000313" key="8">
    <source>
        <dbReference type="EMBL" id="CAH3037231.1"/>
    </source>
</evidence>
<organism evidence="8 9">
    <name type="scientific">Porites lobata</name>
    <dbReference type="NCBI Taxonomy" id="104759"/>
    <lineage>
        <taxon>Eukaryota</taxon>
        <taxon>Metazoa</taxon>
        <taxon>Cnidaria</taxon>
        <taxon>Anthozoa</taxon>
        <taxon>Hexacorallia</taxon>
        <taxon>Scleractinia</taxon>
        <taxon>Fungiina</taxon>
        <taxon>Poritidae</taxon>
        <taxon>Porites</taxon>
    </lineage>
</organism>
<sequence>MNFLLVNLAVADIMVALFIAPQFILIHTFKHPDGLAGTLLCKFLTGGNLMWTGATASSFSLVVIAFERYFAVMYPYGNRRKLTTGKLKLIIPVIWISSVIINMPFFLTTFFSKGDNFCMEHWPGEWTAKAYSLAWFVLLGAMPMIMMFVLYSRVIYSLWIKQEVHHQGAQQVSGVLRVRKRVTKMVLAVSIIYVMCWTPDLVIYALIHFSSKHNLGDAADIISIMLVTCNSTVNPFIYAHVNPRFRNQIKALLYCRSVDRNRIHDDRRRSLGSTTINNIAAASIIQREVRGIALRSQEISTSL</sequence>